<protein>
    <recommendedName>
        <fullName evidence="4">Translation initiation factor eIF2B subunit epsilon</fullName>
    </recommendedName>
    <alternativeName>
        <fullName evidence="5">eIF2B GDP-GTP exchange factor subunit epsilon</fullName>
    </alternativeName>
</protein>
<evidence type="ECO:0000259" key="8">
    <source>
        <dbReference type="PROSITE" id="PS51363"/>
    </source>
</evidence>
<dbReference type="Gene3D" id="2.160.10.10">
    <property type="entry name" value="Hexapeptide repeat proteins"/>
    <property type="match status" value="1"/>
</dbReference>
<dbReference type="InterPro" id="IPR035543">
    <property type="entry name" value="eIF-2B_epsilon_N"/>
</dbReference>
<dbReference type="FunFam" id="3.90.550.10:FF:000066">
    <property type="entry name" value="Translation initiation factor eIF-2B subunit epsilon"/>
    <property type="match status" value="1"/>
</dbReference>
<dbReference type="EMBL" id="QEAN01000229">
    <property type="protein sequence ID" value="TPX42539.1"/>
    <property type="molecule type" value="Genomic_DNA"/>
</dbReference>
<dbReference type="SUPFAM" id="SSF53448">
    <property type="entry name" value="Nucleotide-diphospho-sugar transferases"/>
    <property type="match status" value="1"/>
</dbReference>
<dbReference type="InterPro" id="IPR005835">
    <property type="entry name" value="NTP_transferase_dom"/>
</dbReference>
<dbReference type="SMART" id="SM00515">
    <property type="entry name" value="eIF5C"/>
    <property type="match status" value="1"/>
</dbReference>
<dbReference type="Gene3D" id="1.25.40.180">
    <property type="match status" value="1"/>
</dbReference>
<dbReference type="CDD" id="cd04197">
    <property type="entry name" value="eIF-2B_epsilon_N"/>
    <property type="match status" value="1"/>
</dbReference>
<dbReference type="Pfam" id="PF25084">
    <property type="entry name" value="LbH_EIF2B"/>
    <property type="match status" value="1"/>
</dbReference>
<dbReference type="GO" id="GO:0003743">
    <property type="term" value="F:translation initiation factor activity"/>
    <property type="evidence" value="ECO:0007669"/>
    <property type="project" value="TreeGrafter"/>
</dbReference>
<feature type="compositionally biased region" description="Acidic residues" evidence="7">
    <location>
        <begin position="502"/>
        <end position="517"/>
    </location>
</feature>
<dbReference type="AlphaFoldDB" id="A0A507CTR2"/>
<reference evidence="11 12" key="1">
    <citation type="journal article" date="2019" name="Sci. Rep.">
        <title>Comparative genomics of chytrid fungi reveal insights into the obligate biotrophic and pathogenic lifestyle of Synchytrium endobioticum.</title>
        <authorList>
            <person name="van de Vossenberg B.T.L.H."/>
            <person name="Warris S."/>
            <person name="Nguyen H.D.T."/>
            <person name="van Gent-Pelzer M.P.E."/>
            <person name="Joly D.L."/>
            <person name="van de Geest H.C."/>
            <person name="Bonants P.J.M."/>
            <person name="Smith D.S."/>
            <person name="Levesque C.A."/>
            <person name="van der Lee T.A.J."/>
        </authorList>
    </citation>
    <scope>NUCLEOTIDE SEQUENCE [LARGE SCALE GENOMIC DNA]</scope>
    <source>
        <strain evidence="10 12">LEV6574</strain>
        <strain evidence="9 11">MB42</strain>
    </source>
</reference>
<dbReference type="InterPro" id="IPR044123">
    <property type="entry name" value="W2_eIF2B_epsilon"/>
</dbReference>
<dbReference type="PROSITE" id="PS51363">
    <property type="entry name" value="W2"/>
    <property type="match status" value="1"/>
</dbReference>
<feature type="region of interest" description="Disordered" evidence="7">
    <location>
        <begin position="495"/>
        <end position="529"/>
    </location>
</feature>
<dbReference type="Gene3D" id="3.90.550.10">
    <property type="entry name" value="Spore Coat Polysaccharide Biosynthesis Protein SpsA, Chain A"/>
    <property type="match status" value="1"/>
</dbReference>
<evidence type="ECO:0000313" key="10">
    <source>
        <dbReference type="EMBL" id="TPX43861.1"/>
    </source>
</evidence>
<dbReference type="SUPFAM" id="SSF48371">
    <property type="entry name" value="ARM repeat"/>
    <property type="match status" value="1"/>
</dbReference>
<comment type="similarity">
    <text evidence="2">Belongs to the eIF-2B gamma/epsilon subunits family.</text>
</comment>
<evidence type="ECO:0000256" key="2">
    <source>
        <dbReference type="ARBA" id="ARBA00007878"/>
    </source>
</evidence>
<evidence type="ECO:0000256" key="1">
    <source>
        <dbReference type="ARBA" id="ARBA00004514"/>
    </source>
</evidence>
<dbReference type="CDD" id="cd11558">
    <property type="entry name" value="W2_eIF2B_epsilon"/>
    <property type="match status" value="1"/>
</dbReference>
<dbReference type="EMBL" id="QEAM01000206">
    <property type="protein sequence ID" value="TPX43861.1"/>
    <property type="molecule type" value="Genomic_DNA"/>
</dbReference>
<organism evidence="9 11">
    <name type="scientific">Synchytrium endobioticum</name>
    <dbReference type="NCBI Taxonomy" id="286115"/>
    <lineage>
        <taxon>Eukaryota</taxon>
        <taxon>Fungi</taxon>
        <taxon>Fungi incertae sedis</taxon>
        <taxon>Chytridiomycota</taxon>
        <taxon>Chytridiomycota incertae sedis</taxon>
        <taxon>Chytridiomycetes</taxon>
        <taxon>Synchytriales</taxon>
        <taxon>Synchytriaceae</taxon>
        <taxon>Synchytrium</taxon>
    </lineage>
</organism>
<dbReference type="InterPro" id="IPR056764">
    <property type="entry name" value="LbH_EIF2B3/5"/>
</dbReference>
<dbReference type="GO" id="GO:0005829">
    <property type="term" value="C:cytosol"/>
    <property type="evidence" value="ECO:0007669"/>
    <property type="project" value="UniProtKB-SubCell"/>
</dbReference>
<gene>
    <name evidence="10" type="ORF">SeLEV6574_g04833</name>
    <name evidence="9" type="ORF">SeMB42_g05085</name>
</gene>
<dbReference type="VEuPathDB" id="FungiDB:SeMB42_g05085"/>
<dbReference type="InterPro" id="IPR051956">
    <property type="entry name" value="eIF2B_epsilon"/>
</dbReference>
<keyword evidence="11" id="KW-1185">Reference proteome</keyword>
<evidence type="ECO:0000256" key="6">
    <source>
        <dbReference type="ARBA" id="ARBA00046432"/>
    </source>
</evidence>
<accession>A0A507CTR2</accession>
<name>A0A507CTR2_9FUNG</name>
<evidence type="ECO:0000256" key="3">
    <source>
        <dbReference type="ARBA" id="ARBA00022490"/>
    </source>
</evidence>
<comment type="subunit">
    <text evidence="6">Component of the translation initiation factor 2B (eIF2B) complex which is a heterodecamer of two sets of five different subunits: alpha, beta, gamma, delta and epsilon. Subunits alpha, beta and delta comprise a regulatory subcomplex and subunits epsilon and gamma comprise a catalytic subcomplex. Within the complex, the hexameric regulatory complex resides at the center, with the two heterodimeric catalytic subcomplexes bound on opposite sides.</text>
</comment>
<sequence>MPSKQGSNRNLEAEEALQAVVVADSFNNRFQPLTQELPRCLLPLVNVPLIEYTLEFLAVGGIQEIYVLTCAYGDKIKQYLKTSKWNKSGIKITTVDTPGLRSMGDALREVDRKGLVKSDFVLISGDVVSNMNLEKAITVHKTRRSTDKNAIMTMVVKSASDHHRTRARGEEALFVIDAKTHECVHYETSEVYPKKTRTELELEWFQKHPDLQVRNDFIDCQVDICSLDVPALFQENFDYQHIRTDFVRGVLESDVLTSTIHCYVLEDDQYASRVRSTHTYDSVSKDIITRWTYPMVPDNNISDDTLYYMSRRHVYLENPVFLARSSVLTSRVILGSSTSVDSDTTISESTIGRDCKIGAGVTIDGSYIWESCEVKSKCKLQECILGKNVVIHENTVISIGCILGSGVQVGPNIVLPPFSKLSTRRYSEDSTGVDTKNSEKYADTAELAPVYDRKVVGAKGRGYLWPSIPFENDLEDLDSRNYLFTEIGRSAEYAGAIQSLNDTDEEGDDEEDDDDDSQGNAGSDDEFSWKEEAGKTLRQVLVPGHTVEDVATELNTTKFAHNVTFNDIRASLVPFVIGQIDLSNHSASAKEVMQSWGAKLLSKYAKSEDDQLDCLQVLHDICADQAESPYKKVFPTMLRLFYENDIADEDAIMKWYGSTARATGALAQVRELAAPLIKFLQEADEESEEESGEEDDESD</sequence>
<dbReference type="GO" id="GO:0005851">
    <property type="term" value="C:eukaryotic translation initiation factor 2B complex"/>
    <property type="evidence" value="ECO:0007669"/>
    <property type="project" value="TreeGrafter"/>
</dbReference>
<dbReference type="Proteomes" id="UP000320475">
    <property type="component" value="Unassembled WGS sequence"/>
</dbReference>
<dbReference type="Proteomes" id="UP000317494">
    <property type="component" value="Unassembled WGS sequence"/>
</dbReference>
<evidence type="ECO:0000256" key="4">
    <source>
        <dbReference type="ARBA" id="ARBA00044144"/>
    </source>
</evidence>
<evidence type="ECO:0000256" key="7">
    <source>
        <dbReference type="SAM" id="MobiDB-lite"/>
    </source>
</evidence>
<dbReference type="GO" id="GO:0005085">
    <property type="term" value="F:guanyl-nucleotide exchange factor activity"/>
    <property type="evidence" value="ECO:0007669"/>
    <property type="project" value="InterPro"/>
</dbReference>
<comment type="caution">
    <text evidence="9">The sequence shown here is derived from an EMBL/GenBank/DDBJ whole genome shotgun (WGS) entry which is preliminary data.</text>
</comment>
<proteinExistence type="inferred from homology"/>
<feature type="domain" description="W2" evidence="8">
    <location>
        <begin position="523"/>
        <end position="690"/>
    </location>
</feature>
<dbReference type="PANTHER" id="PTHR45887">
    <property type="entry name" value="TRANSLATION INITIATION FACTOR EIF-2B SUBUNIT EPSILON"/>
    <property type="match status" value="1"/>
</dbReference>
<keyword evidence="3" id="KW-0963">Cytoplasm</keyword>
<comment type="subcellular location">
    <subcellularLocation>
        <location evidence="1">Cytoplasm</location>
        <location evidence="1">Cytosol</location>
    </subcellularLocation>
</comment>
<dbReference type="GO" id="GO:0031369">
    <property type="term" value="F:translation initiation factor binding"/>
    <property type="evidence" value="ECO:0007669"/>
    <property type="project" value="InterPro"/>
</dbReference>
<dbReference type="Pfam" id="PF00483">
    <property type="entry name" value="NTP_transferase"/>
    <property type="match status" value="1"/>
</dbReference>
<dbReference type="InterPro" id="IPR016024">
    <property type="entry name" value="ARM-type_fold"/>
</dbReference>
<evidence type="ECO:0000313" key="11">
    <source>
        <dbReference type="Proteomes" id="UP000317494"/>
    </source>
</evidence>
<dbReference type="InterPro" id="IPR029044">
    <property type="entry name" value="Nucleotide-diphossugar_trans"/>
</dbReference>
<dbReference type="Pfam" id="PF02020">
    <property type="entry name" value="W2"/>
    <property type="match status" value="1"/>
</dbReference>
<evidence type="ECO:0000256" key="5">
    <source>
        <dbReference type="ARBA" id="ARBA00044345"/>
    </source>
</evidence>
<evidence type="ECO:0000313" key="9">
    <source>
        <dbReference type="EMBL" id="TPX42539.1"/>
    </source>
</evidence>
<dbReference type="OrthoDB" id="424572at2759"/>
<evidence type="ECO:0000313" key="12">
    <source>
        <dbReference type="Proteomes" id="UP000320475"/>
    </source>
</evidence>
<dbReference type="PANTHER" id="PTHR45887:SF1">
    <property type="entry name" value="TRANSLATION INITIATION FACTOR EIF-2B SUBUNIT EPSILON"/>
    <property type="match status" value="1"/>
</dbReference>
<dbReference type="InterPro" id="IPR003307">
    <property type="entry name" value="W2_domain"/>
</dbReference>
<dbReference type="STRING" id="286115.A0A507CTR2"/>